<organism evidence="1 2">
    <name type="scientific">Labeo rohita</name>
    <name type="common">Indian major carp</name>
    <name type="synonym">Cyprinus rohita</name>
    <dbReference type="NCBI Taxonomy" id="84645"/>
    <lineage>
        <taxon>Eukaryota</taxon>
        <taxon>Metazoa</taxon>
        <taxon>Chordata</taxon>
        <taxon>Craniata</taxon>
        <taxon>Vertebrata</taxon>
        <taxon>Euteleostomi</taxon>
        <taxon>Actinopterygii</taxon>
        <taxon>Neopterygii</taxon>
        <taxon>Teleostei</taxon>
        <taxon>Ostariophysi</taxon>
        <taxon>Cypriniformes</taxon>
        <taxon>Cyprinidae</taxon>
        <taxon>Labeoninae</taxon>
        <taxon>Labeonini</taxon>
        <taxon>Labeo</taxon>
    </lineage>
</organism>
<gene>
    <name evidence="1" type="ORF">ROHU_005714</name>
</gene>
<dbReference type="Proteomes" id="UP000290572">
    <property type="component" value="Unassembled WGS sequence"/>
</dbReference>
<evidence type="ECO:0000313" key="2">
    <source>
        <dbReference type="Proteomes" id="UP000290572"/>
    </source>
</evidence>
<comment type="caution">
    <text evidence="1">The sequence shown here is derived from an EMBL/GenBank/DDBJ whole genome shotgun (WGS) entry which is preliminary data.</text>
</comment>
<evidence type="ECO:0000313" key="1">
    <source>
        <dbReference type="EMBL" id="RXN26660.1"/>
    </source>
</evidence>
<keyword evidence="2" id="KW-1185">Reference proteome</keyword>
<accession>A0A498N0T0</accession>
<proteinExistence type="predicted"/>
<dbReference type="EMBL" id="QBIY01012226">
    <property type="protein sequence ID" value="RXN26660.1"/>
    <property type="molecule type" value="Genomic_DNA"/>
</dbReference>
<name>A0A498N0T0_LABRO</name>
<dbReference type="AlphaFoldDB" id="A0A498N0T0"/>
<reference evidence="1 2" key="1">
    <citation type="submission" date="2018-03" db="EMBL/GenBank/DDBJ databases">
        <title>Draft genome sequence of Rohu Carp (Labeo rohita).</title>
        <authorList>
            <person name="Das P."/>
            <person name="Kushwaha B."/>
            <person name="Joshi C.G."/>
            <person name="Kumar D."/>
            <person name="Nagpure N.S."/>
            <person name="Sahoo L."/>
            <person name="Das S.P."/>
            <person name="Bit A."/>
            <person name="Patnaik S."/>
            <person name="Meher P.K."/>
            <person name="Jayasankar P."/>
            <person name="Koringa P.G."/>
            <person name="Patel N.V."/>
            <person name="Hinsu A.T."/>
            <person name="Kumar R."/>
            <person name="Pandey M."/>
            <person name="Agarwal S."/>
            <person name="Srivastava S."/>
            <person name="Singh M."/>
            <person name="Iquebal M.A."/>
            <person name="Jaiswal S."/>
            <person name="Angadi U.B."/>
            <person name="Kumar N."/>
            <person name="Raza M."/>
            <person name="Shah T.M."/>
            <person name="Rai A."/>
            <person name="Jena J.K."/>
        </authorList>
    </citation>
    <scope>NUCLEOTIDE SEQUENCE [LARGE SCALE GENOMIC DNA]</scope>
    <source>
        <strain evidence="1">DASCIFA01</strain>
        <tissue evidence="1">Testis</tissue>
    </source>
</reference>
<sequence>MMEWIQVLYEPQGHQTNSPFVNLSFSLKMEPIVKSMIFFIIYDQDLMEVREHGGTRYDGASRDTSSLAHISAAREKSSEKGLVRDTLAICCAKWPCPLLPLCTRENNIMILGSSADARMLSEKSQFMEYTLALNLRT</sequence>
<protein>
    <submittedName>
        <fullName evidence="1">Uncharacterized protein</fullName>
    </submittedName>
</protein>